<keyword evidence="2" id="KW-1185">Reference proteome</keyword>
<protein>
    <recommendedName>
        <fullName evidence="3">PE-PGRS family protein</fullName>
    </recommendedName>
</protein>
<evidence type="ECO:0000313" key="1">
    <source>
        <dbReference type="EMBL" id="OQZ95892.1"/>
    </source>
</evidence>
<comment type="caution">
    <text evidence="1">The sequence shown here is derived from an EMBL/GenBank/DDBJ whole genome shotgun (WGS) entry which is preliminary data.</text>
</comment>
<dbReference type="Proteomes" id="UP000192693">
    <property type="component" value="Unassembled WGS sequence"/>
</dbReference>
<sequence length="267" mass="27065">MQIHDIDMAAANVDTNSIIETIENHVRPDMAGSGGTDEIQQINLGDLLTGNGDGELGDGSPFNAGDLDQSALDAVLGESGGFDAQSVMGTLPFAPDLGVLGVPSVSAFTGTETAASSAAASAFAGIALALNGLPAAYQSLLTGIASAELAFNNALVEAQLGVVGQLDDGSAASEIAHFIFLANNSIVAQNEHALNSLLGIDLGGDTLHNSLFGDFDASSAAFGADWDALLASFSPDVVSAVLHDNLALLLTDLDIPSYLASFLLSLF</sequence>
<dbReference type="EMBL" id="MVHC01000014">
    <property type="protein sequence ID" value="OQZ95892.1"/>
    <property type="molecule type" value="Genomic_DNA"/>
</dbReference>
<reference evidence="1 2" key="1">
    <citation type="submission" date="2016-12" db="EMBL/GenBank/DDBJ databases">
        <title>The new phylogeny of genus Mycobacterium.</title>
        <authorList>
            <person name="Tortoli E."/>
            <person name="Trovato A."/>
            <person name="Cirillo D.M."/>
        </authorList>
    </citation>
    <scope>NUCLEOTIDE SEQUENCE [LARGE SCALE GENOMIC DNA]</scope>
    <source>
        <strain evidence="1 2">DSM 45454</strain>
    </source>
</reference>
<proteinExistence type="predicted"/>
<name>A0ABX3RP18_MYCAL</name>
<gene>
    <name evidence="1" type="ORF">BST10_13965</name>
</gene>
<evidence type="ECO:0000313" key="2">
    <source>
        <dbReference type="Proteomes" id="UP000192693"/>
    </source>
</evidence>
<evidence type="ECO:0008006" key="3">
    <source>
        <dbReference type="Google" id="ProtNLM"/>
    </source>
</evidence>
<dbReference type="RefSeq" id="WP_083038404.1">
    <property type="nucleotide sequence ID" value="NZ_JACKSG010000007.1"/>
</dbReference>
<organism evidence="1 2">
    <name type="scientific">Mycolicibacter algericus DSM 45454</name>
    <dbReference type="NCBI Taxonomy" id="723879"/>
    <lineage>
        <taxon>Bacteria</taxon>
        <taxon>Bacillati</taxon>
        <taxon>Actinomycetota</taxon>
        <taxon>Actinomycetes</taxon>
        <taxon>Mycobacteriales</taxon>
        <taxon>Mycobacteriaceae</taxon>
        <taxon>Mycolicibacter</taxon>
    </lineage>
</organism>
<accession>A0ABX3RP18</accession>